<organism evidence="1">
    <name type="scientific">Arundo donax</name>
    <name type="common">Giant reed</name>
    <name type="synonym">Donax arundinaceus</name>
    <dbReference type="NCBI Taxonomy" id="35708"/>
    <lineage>
        <taxon>Eukaryota</taxon>
        <taxon>Viridiplantae</taxon>
        <taxon>Streptophyta</taxon>
        <taxon>Embryophyta</taxon>
        <taxon>Tracheophyta</taxon>
        <taxon>Spermatophyta</taxon>
        <taxon>Magnoliopsida</taxon>
        <taxon>Liliopsida</taxon>
        <taxon>Poales</taxon>
        <taxon>Poaceae</taxon>
        <taxon>PACMAD clade</taxon>
        <taxon>Arundinoideae</taxon>
        <taxon>Arundineae</taxon>
        <taxon>Arundo</taxon>
    </lineage>
</organism>
<dbReference type="EMBL" id="GBRH01167277">
    <property type="protein sequence ID" value="JAE30619.1"/>
    <property type="molecule type" value="Transcribed_RNA"/>
</dbReference>
<accession>A0A0A9H4C1</accession>
<name>A0A0A9H4C1_ARUDO</name>
<evidence type="ECO:0000313" key="1">
    <source>
        <dbReference type="EMBL" id="JAE30619.1"/>
    </source>
</evidence>
<protein>
    <submittedName>
        <fullName evidence="1">Uncharacterized protein</fullName>
    </submittedName>
</protein>
<reference evidence="1" key="2">
    <citation type="journal article" date="2015" name="Data Brief">
        <title>Shoot transcriptome of the giant reed, Arundo donax.</title>
        <authorList>
            <person name="Barrero R.A."/>
            <person name="Guerrero F.D."/>
            <person name="Moolhuijzen P."/>
            <person name="Goolsby J.A."/>
            <person name="Tidwell J."/>
            <person name="Bellgard S.E."/>
            <person name="Bellgard M.I."/>
        </authorList>
    </citation>
    <scope>NUCLEOTIDE SEQUENCE</scope>
    <source>
        <tissue evidence="1">Shoot tissue taken approximately 20 cm above the soil surface</tissue>
    </source>
</reference>
<sequence length="33" mass="3822">MWVLFHFHHTAMPPKLDGYTHLSTLPSTMHLCA</sequence>
<reference evidence="1" key="1">
    <citation type="submission" date="2014-09" db="EMBL/GenBank/DDBJ databases">
        <authorList>
            <person name="Magalhaes I.L.F."/>
            <person name="Oliveira U."/>
            <person name="Santos F.R."/>
            <person name="Vidigal T.H.D.A."/>
            <person name="Brescovit A.D."/>
            <person name="Santos A.J."/>
        </authorList>
    </citation>
    <scope>NUCLEOTIDE SEQUENCE</scope>
    <source>
        <tissue evidence="1">Shoot tissue taken approximately 20 cm above the soil surface</tissue>
    </source>
</reference>
<dbReference type="AlphaFoldDB" id="A0A0A9H4C1"/>
<proteinExistence type="predicted"/>